<gene>
    <name evidence="1" type="ORF">AOG55_05595</name>
</gene>
<dbReference type="InterPro" id="IPR012675">
    <property type="entry name" value="Beta-grasp_dom_sf"/>
</dbReference>
<proteinExistence type="predicted"/>
<evidence type="ECO:0008006" key="3">
    <source>
        <dbReference type="Google" id="ProtNLM"/>
    </source>
</evidence>
<evidence type="ECO:0000313" key="2">
    <source>
        <dbReference type="Proteomes" id="UP000050301"/>
    </source>
</evidence>
<accession>A0A0Q0RZ93</accession>
<dbReference type="InterPro" id="IPR053833">
    <property type="entry name" value="SAMP2"/>
</dbReference>
<organism evidence="1 2">
    <name type="scientific">Acidiplasma cupricumulans</name>
    <dbReference type="NCBI Taxonomy" id="312540"/>
    <lineage>
        <taxon>Archaea</taxon>
        <taxon>Methanobacteriati</taxon>
        <taxon>Thermoplasmatota</taxon>
        <taxon>Thermoplasmata</taxon>
        <taxon>Thermoplasmatales</taxon>
        <taxon>Ferroplasmaceae</taxon>
        <taxon>Acidiplasma</taxon>
    </lineage>
</organism>
<dbReference type="AlphaFoldDB" id="A0A0Q0RZ93"/>
<name>A0A0Q0RZ93_9ARCH</name>
<dbReference type="Proteomes" id="UP000050301">
    <property type="component" value="Unassembled WGS sequence"/>
</dbReference>
<dbReference type="RefSeq" id="WP_055032412.1">
    <property type="nucleotide sequence ID" value="NZ_LKBH01000086.1"/>
</dbReference>
<sequence length="64" mass="7168">MIRVIGRNKIEESISSPCVVRELYSMFKINPDEYVVLVNGDPVTDDEIIKPDDNVVLLEVFSGG</sequence>
<dbReference type="InterPro" id="IPR016155">
    <property type="entry name" value="Mopterin_synth/thiamin_S_b"/>
</dbReference>
<evidence type="ECO:0000313" key="1">
    <source>
        <dbReference type="EMBL" id="KQB35865.1"/>
    </source>
</evidence>
<dbReference type="InParanoid" id="A0A0Q0RZ93"/>
<dbReference type="Gene3D" id="3.10.20.30">
    <property type="match status" value="1"/>
</dbReference>
<protein>
    <recommendedName>
        <fullName evidence="3">Thiamine biosynthesis protein ThiS</fullName>
    </recommendedName>
</protein>
<dbReference type="GeneID" id="84222061"/>
<dbReference type="EMBL" id="LKBH01000086">
    <property type="protein sequence ID" value="KQB35865.1"/>
    <property type="molecule type" value="Genomic_DNA"/>
</dbReference>
<keyword evidence="2" id="KW-1185">Reference proteome</keyword>
<dbReference type="SUPFAM" id="SSF54285">
    <property type="entry name" value="MoaD/ThiS"/>
    <property type="match status" value="1"/>
</dbReference>
<dbReference type="Pfam" id="PF21965">
    <property type="entry name" value="SAMP2"/>
    <property type="match status" value="1"/>
</dbReference>
<reference evidence="1 2" key="1">
    <citation type="submission" date="2015-09" db="EMBL/GenBank/DDBJ databases">
        <title>Heavy metals and arsenic resistance mechanisms in polyextremophilic archaea of the family Ferroplasmaceae.</title>
        <authorList>
            <person name="Bulaev A.G."/>
            <person name="Kanygina A.V."/>
        </authorList>
    </citation>
    <scope>NUCLEOTIDE SEQUENCE [LARGE SCALE GENOMIC DNA]</scope>
    <source>
        <strain evidence="1 2">BH2</strain>
    </source>
</reference>
<comment type="caution">
    <text evidence="1">The sequence shown here is derived from an EMBL/GenBank/DDBJ whole genome shotgun (WGS) entry which is preliminary data.</text>
</comment>